<gene>
    <name evidence="2" type="ORF">VTH8203_04036</name>
</gene>
<dbReference type="OrthoDB" id="5876034at2"/>
<dbReference type="InterPro" id="IPR012902">
    <property type="entry name" value="N_methyl_site"/>
</dbReference>
<dbReference type="PIRSF" id="PIRSF004525">
    <property type="entry name" value="Pilin_peptidase-dep_B_prd"/>
    <property type="match status" value="1"/>
</dbReference>
<name>A0A240EP25_9VIBR</name>
<dbReference type="Proteomes" id="UP000219336">
    <property type="component" value="Unassembled WGS sequence"/>
</dbReference>
<keyword evidence="1" id="KW-0472">Membrane</keyword>
<accession>A0A240EP25</accession>
<dbReference type="AlphaFoldDB" id="A0A240EP25"/>
<proteinExistence type="predicted"/>
<dbReference type="InterPro" id="IPR016419">
    <property type="entry name" value="Prepilin_Pept-dep_B_prd"/>
</dbReference>
<dbReference type="PROSITE" id="PS00409">
    <property type="entry name" value="PROKAR_NTER_METHYL"/>
    <property type="match status" value="1"/>
</dbReference>
<dbReference type="RefSeq" id="WP_096995312.1">
    <property type="nucleotide sequence ID" value="NZ_JBHSII010000001.1"/>
</dbReference>
<organism evidence="2 3">
    <name type="scientific">Vibrio thalassae</name>
    <dbReference type="NCBI Taxonomy" id="1243014"/>
    <lineage>
        <taxon>Bacteria</taxon>
        <taxon>Pseudomonadati</taxon>
        <taxon>Pseudomonadota</taxon>
        <taxon>Gammaproteobacteria</taxon>
        <taxon>Vibrionales</taxon>
        <taxon>Vibrionaceae</taxon>
        <taxon>Vibrio</taxon>
    </lineage>
</organism>
<evidence type="ECO:0000313" key="2">
    <source>
        <dbReference type="EMBL" id="SNX50376.1"/>
    </source>
</evidence>
<dbReference type="Pfam" id="PF07963">
    <property type="entry name" value="N_methyl"/>
    <property type="match status" value="1"/>
</dbReference>
<evidence type="ECO:0000313" key="3">
    <source>
        <dbReference type="Proteomes" id="UP000219336"/>
    </source>
</evidence>
<protein>
    <recommendedName>
        <fullName evidence="4">Tfp pilus assembly protein PilW</fullName>
    </recommendedName>
</protein>
<dbReference type="EMBL" id="OANU01000123">
    <property type="protein sequence ID" value="SNX50376.1"/>
    <property type="molecule type" value="Genomic_DNA"/>
</dbReference>
<keyword evidence="1" id="KW-0812">Transmembrane</keyword>
<sequence length="209" mass="22900">MTTWPSQIRGITLIELVVAMALSLLVLSAVVTFYISLQRHVIERSQLLILQQALSTTARRLQNDLIRSGAFGQYGATLSPKGSTRTVYISSEGASVQYAYWDDRDPGLAKPIENVVWQFDSDAQKLKICRSVTSLVSGAKDISFSNASGCTSIFEPNFIAISHFEVTGTAVGASYHSNQFITFVIQGHLRAKASVTASIYRSFMVRNAP</sequence>
<feature type="transmembrane region" description="Helical" evidence="1">
    <location>
        <begin position="12"/>
        <end position="37"/>
    </location>
</feature>
<reference evidence="3" key="1">
    <citation type="submission" date="2016-06" db="EMBL/GenBank/DDBJ databases">
        <authorList>
            <person name="Rodrigo-Torres L."/>
            <person name="Arahal R.D."/>
            <person name="Lucena T."/>
        </authorList>
    </citation>
    <scope>NUCLEOTIDE SEQUENCE [LARGE SCALE GENOMIC DNA]</scope>
    <source>
        <strain evidence="3">CECT8203</strain>
    </source>
</reference>
<evidence type="ECO:0008006" key="4">
    <source>
        <dbReference type="Google" id="ProtNLM"/>
    </source>
</evidence>
<keyword evidence="1" id="KW-1133">Transmembrane helix</keyword>
<evidence type="ECO:0000256" key="1">
    <source>
        <dbReference type="SAM" id="Phobius"/>
    </source>
</evidence>
<keyword evidence="3" id="KW-1185">Reference proteome</keyword>